<evidence type="ECO:0000313" key="9">
    <source>
        <dbReference type="Proteomes" id="UP000028725"/>
    </source>
</evidence>
<feature type="domain" description="N-end aminoacyl transferase N-terminal" evidence="6">
    <location>
        <begin position="15"/>
        <end position="83"/>
    </location>
</feature>
<dbReference type="Proteomes" id="UP000028725">
    <property type="component" value="Unassembled WGS sequence"/>
</dbReference>
<comment type="function">
    <text evidence="4">Functions in the N-end rule pathway of protein degradation where it conjugates Leu from its aminoacyl-tRNA to the N-termini of proteins containing an N-terminal aspartate or glutamate.</text>
</comment>
<proteinExistence type="inferred from homology"/>
<dbReference type="GO" id="GO:0004057">
    <property type="term" value="F:arginyl-tRNA--protein transferase activity"/>
    <property type="evidence" value="ECO:0007669"/>
    <property type="project" value="InterPro"/>
</dbReference>
<dbReference type="InterPro" id="IPR007472">
    <property type="entry name" value="N-end_Aminoacyl_Trfase_C"/>
</dbReference>
<keyword evidence="9" id="KW-1185">Reference proteome</keyword>
<feature type="domain" description="N-end rule aminoacyl transferase C-terminal" evidence="7">
    <location>
        <begin position="103"/>
        <end position="231"/>
    </location>
</feature>
<keyword evidence="1 4" id="KW-0963">Cytoplasm</keyword>
<dbReference type="AlphaFoldDB" id="A0A085WLZ2"/>
<evidence type="ECO:0000256" key="4">
    <source>
        <dbReference type="HAMAP-Rule" id="MF_00689"/>
    </source>
</evidence>
<feature type="compositionally biased region" description="Basic and acidic residues" evidence="5">
    <location>
        <begin position="230"/>
        <end position="241"/>
    </location>
</feature>
<dbReference type="InterPro" id="IPR016181">
    <property type="entry name" value="Acyl_CoA_acyltransferase"/>
</dbReference>
<dbReference type="EC" id="2.3.2.29" evidence="4"/>
<dbReference type="HAMAP" id="MF_00689">
    <property type="entry name" value="Bpt"/>
    <property type="match status" value="1"/>
</dbReference>
<comment type="catalytic activity">
    <reaction evidence="4">
        <text>N-terminal L-aspartyl-[protein] + L-leucyl-tRNA(Leu) = N-terminal L-leucyl-L-aspartyl-[protein] + tRNA(Leu) + H(+)</text>
        <dbReference type="Rhea" id="RHEA:50420"/>
        <dbReference type="Rhea" id="RHEA-COMP:9613"/>
        <dbReference type="Rhea" id="RHEA-COMP:9622"/>
        <dbReference type="Rhea" id="RHEA-COMP:12669"/>
        <dbReference type="Rhea" id="RHEA-COMP:12674"/>
        <dbReference type="ChEBI" id="CHEBI:15378"/>
        <dbReference type="ChEBI" id="CHEBI:64720"/>
        <dbReference type="ChEBI" id="CHEBI:78442"/>
        <dbReference type="ChEBI" id="CHEBI:78494"/>
        <dbReference type="ChEBI" id="CHEBI:133042"/>
        <dbReference type="EC" id="2.3.2.29"/>
    </reaction>
</comment>
<dbReference type="InterPro" id="IPR017138">
    <property type="entry name" value="Asp_Glu_LeuTrfase"/>
</dbReference>
<comment type="similarity">
    <text evidence="4">Belongs to the R-transferase family. Bpt subfamily.</text>
</comment>
<feature type="region of interest" description="Disordered" evidence="5">
    <location>
        <begin position="230"/>
        <end position="261"/>
    </location>
</feature>
<gene>
    <name evidence="4" type="primary">bpt</name>
    <name evidence="8" type="ORF">DB31_7942</name>
</gene>
<dbReference type="GO" id="GO:0008914">
    <property type="term" value="F:leucyl-tRNA--protein transferase activity"/>
    <property type="evidence" value="ECO:0007669"/>
    <property type="project" value="UniProtKB-UniRule"/>
</dbReference>
<comment type="subcellular location">
    <subcellularLocation>
        <location evidence="4">Cytoplasm</location>
    </subcellularLocation>
</comment>
<evidence type="ECO:0000256" key="2">
    <source>
        <dbReference type="ARBA" id="ARBA00022679"/>
    </source>
</evidence>
<reference evidence="8 9" key="1">
    <citation type="submission" date="2014-04" db="EMBL/GenBank/DDBJ databases">
        <title>Genome assembly of Hyalangium minutum DSM 14724.</title>
        <authorList>
            <person name="Sharma G."/>
            <person name="Subramanian S."/>
        </authorList>
    </citation>
    <scope>NUCLEOTIDE SEQUENCE [LARGE SCALE GENOMIC DNA]</scope>
    <source>
        <strain evidence="8 9">DSM 14724</strain>
    </source>
</reference>
<keyword evidence="2 4" id="KW-0808">Transferase</keyword>
<dbReference type="PATRIC" id="fig|394096.3.peg.3982"/>
<dbReference type="OrthoDB" id="9782022at2"/>
<comment type="caution">
    <text evidence="8">The sequence shown here is derived from an EMBL/GenBank/DDBJ whole genome shotgun (WGS) entry which is preliminary data.</text>
</comment>
<dbReference type="GO" id="GO:0071596">
    <property type="term" value="P:ubiquitin-dependent protein catabolic process via the N-end rule pathway"/>
    <property type="evidence" value="ECO:0007669"/>
    <property type="project" value="InterPro"/>
</dbReference>
<comment type="catalytic activity">
    <reaction evidence="4">
        <text>N-terminal L-glutamyl-[protein] + L-leucyl-tRNA(Leu) = N-terminal L-leucyl-L-glutamyl-[protein] + tRNA(Leu) + H(+)</text>
        <dbReference type="Rhea" id="RHEA:50412"/>
        <dbReference type="Rhea" id="RHEA-COMP:9613"/>
        <dbReference type="Rhea" id="RHEA-COMP:9622"/>
        <dbReference type="Rhea" id="RHEA-COMP:12664"/>
        <dbReference type="Rhea" id="RHEA-COMP:12668"/>
        <dbReference type="ChEBI" id="CHEBI:15378"/>
        <dbReference type="ChEBI" id="CHEBI:64721"/>
        <dbReference type="ChEBI" id="CHEBI:78442"/>
        <dbReference type="ChEBI" id="CHEBI:78494"/>
        <dbReference type="ChEBI" id="CHEBI:133041"/>
        <dbReference type="EC" id="2.3.2.29"/>
    </reaction>
</comment>
<name>A0A085WLZ2_9BACT</name>
<protein>
    <recommendedName>
        <fullName evidence="4">Aspartate/glutamate leucyltransferase</fullName>
        <ecNumber evidence="4">2.3.2.29</ecNumber>
    </recommendedName>
</protein>
<sequence length="261" mass="29796">MPPKIVHHDTEPPGPCSYLPDQQASLEQMVMMDVSPEEFEAMLSRGWRRFGPVYFRPACQACSECVTLRIPTATFRPNRSQRRARAACSHFRVEVGIPKVDPERLALYHAWHGWREEARDWPASELTAREYFLQFAFPHPCAREVAWYDDEAEGGPKLIAVGLCDETADSWSAAYFFYHPAYAEYSLGTANIVKQVELAHERGLPHMYLGYRVRGCASLRYKGMFRPHELLEGRPGPEETARWQTITEPDAPPAPRGKGEE</sequence>
<evidence type="ECO:0000256" key="5">
    <source>
        <dbReference type="SAM" id="MobiDB-lite"/>
    </source>
</evidence>
<evidence type="ECO:0000259" key="7">
    <source>
        <dbReference type="Pfam" id="PF04377"/>
    </source>
</evidence>
<dbReference type="Pfam" id="PF04376">
    <property type="entry name" value="ATE_N"/>
    <property type="match status" value="1"/>
</dbReference>
<dbReference type="SUPFAM" id="SSF55729">
    <property type="entry name" value="Acyl-CoA N-acyltransferases (Nat)"/>
    <property type="match status" value="1"/>
</dbReference>
<evidence type="ECO:0000313" key="8">
    <source>
        <dbReference type="EMBL" id="KFE68705.1"/>
    </source>
</evidence>
<dbReference type="InterPro" id="IPR030700">
    <property type="entry name" value="N-end_Aminoacyl_Trfase"/>
</dbReference>
<evidence type="ECO:0000256" key="3">
    <source>
        <dbReference type="ARBA" id="ARBA00023315"/>
    </source>
</evidence>
<dbReference type="PANTHER" id="PTHR21367:SF1">
    <property type="entry name" value="ARGINYL-TRNA--PROTEIN TRANSFERASE 1"/>
    <property type="match status" value="1"/>
</dbReference>
<organism evidence="8 9">
    <name type="scientific">Hyalangium minutum</name>
    <dbReference type="NCBI Taxonomy" id="394096"/>
    <lineage>
        <taxon>Bacteria</taxon>
        <taxon>Pseudomonadati</taxon>
        <taxon>Myxococcota</taxon>
        <taxon>Myxococcia</taxon>
        <taxon>Myxococcales</taxon>
        <taxon>Cystobacterineae</taxon>
        <taxon>Archangiaceae</taxon>
        <taxon>Hyalangium</taxon>
    </lineage>
</organism>
<dbReference type="GO" id="GO:0005737">
    <property type="term" value="C:cytoplasm"/>
    <property type="evidence" value="ECO:0007669"/>
    <property type="project" value="UniProtKB-SubCell"/>
</dbReference>
<dbReference type="InterPro" id="IPR007471">
    <property type="entry name" value="N-end_Aminoacyl_Trfase_N"/>
</dbReference>
<dbReference type="NCBIfam" id="NF002344">
    <property type="entry name" value="PRK01305.2-1"/>
    <property type="match status" value="1"/>
</dbReference>
<dbReference type="RefSeq" id="WP_044189675.1">
    <property type="nucleotide sequence ID" value="NZ_JMCB01000006.1"/>
</dbReference>
<evidence type="ECO:0000259" key="6">
    <source>
        <dbReference type="Pfam" id="PF04376"/>
    </source>
</evidence>
<dbReference type="EMBL" id="JMCB01000006">
    <property type="protein sequence ID" value="KFE68705.1"/>
    <property type="molecule type" value="Genomic_DNA"/>
</dbReference>
<keyword evidence="3 4" id="KW-0012">Acyltransferase</keyword>
<dbReference type="Pfam" id="PF04377">
    <property type="entry name" value="ATE_C"/>
    <property type="match status" value="1"/>
</dbReference>
<evidence type="ECO:0000256" key="1">
    <source>
        <dbReference type="ARBA" id="ARBA00022490"/>
    </source>
</evidence>
<accession>A0A085WLZ2</accession>
<dbReference type="STRING" id="394096.DB31_7942"/>
<dbReference type="PANTHER" id="PTHR21367">
    <property type="entry name" value="ARGININE-TRNA-PROTEIN TRANSFERASE 1"/>
    <property type="match status" value="1"/>
</dbReference>